<dbReference type="AlphaFoldDB" id="A6NQM4"/>
<evidence type="ECO:0000313" key="2">
    <source>
        <dbReference type="Proteomes" id="UP000003639"/>
    </source>
</evidence>
<accession>A6NQM4</accession>
<proteinExistence type="predicted"/>
<organism evidence="1 2">
    <name type="scientific">Pseudoflavonifractor capillosus ATCC 29799</name>
    <dbReference type="NCBI Taxonomy" id="411467"/>
    <lineage>
        <taxon>Bacteria</taxon>
        <taxon>Bacillati</taxon>
        <taxon>Bacillota</taxon>
        <taxon>Clostridia</taxon>
        <taxon>Eubacteriales</taxon>
        <taxon>Oscillospiraceae</taxon>
        <taxon>Pseudoflavonifractor</taxon>
    </lineage>
</organism>
<gene>
    <name evidence="1" type="ORF">BACCAP_00495</name>
</gene>
<dbReference type="EMBL" id="AAXG02000005">
    <property type="protein sequence ID" value="EDN01370.1"/>
    <property type="molecule type" value="Genomic_DNA"/>
</dbReference>
<protein>
    <submittedName>
        <fullName evidence="1">Uncharacterized protein</fullName>
    </submittedName>
</protein>
<evidence type="ECO:0000313" key="1">
    <source>
        <dbReference type="EMBL" id="EDN01370.1"/>
    </source>
</evidence>
<reference evidence="1 2" key="1">
    <citation type="submission" date="2007-04" db="EMBL/GenBank/DDBJ databases">
        <authorList>
            <person name="Fulton L."/>
            <person name="Clifton S."/>
            <person name="Fulton B."/>
            <person name="Xu J."/>
            <person name="Minx P."/>
            <person name="Pepin K.H."/>
            <person name="Johnson M."/>
            <person name="Thiruvilangam P."/>
            <person name="Bhonagiri V."/>
            <person name="Nash W.E."/>
            <person name="Mardis E.R."/>
            <person name="Wilson R.K."/>
        </authorList>
    </citation>
    <scope>NUCLEOTIDE SEQUENCE [LARGE SCALE GENOMIC DNA]</scope>
    <source>
        <strain evidence="1 2">ATCC 29799</strain>
    </source>
</reference>
<comment type="caution">
    <text evidence="1">The sequence shown here is derived from an EMBL/GenBank/DDBJ whole genome shotgun (WGS) entry which is preliminary data.</text>
</comment>
<reference evidence="1 2" key="2">
    <citation type="submission" date="2007-06" db="EMBL/GenBank/DDBJ databases">
        <title>Draft genome sequence of Pseudoflavonifractor capillosus ATCC 29799.</title>
        <authorList>
            <person name="Sudarsanam P."/>
            <person name="Ley R."/>
            <person name="Guruge J."/>
            <person name="Turnbaugh P.J."/>
            <person name="Mahowald M."/>
            <person name="Liep D."/>
            <person name="Gordon J."/>
        </authorList>
    </citation>
    <scope>NUCLEOTIDE SEQUENCE [LARGE SCALE GENOMIC DNA]</scope>
    <source>
        <strain evidence="1 2">ATCC 29799</strain>
    </source>
</reference>
<dbReference type="Proteomes" id="UP000003639">
    <property type="component" value="Unassembled WGS sequence"/>
</dbReference>
<sequence length="40" mass="4259">MSPEMTDFYFIPPPAGGGTLRGSPCGRFSAGCHLFLVRKG</sequence>
<dbReference type="STRING" id="411467.BACCAP_00495"/>
<name>A6NQM4_9FIRM</name>
<keyword evidence="2" id="KW-1185">Reference proteome</keyword>